<comment type="caution">
    <text evidence="14">The sequence shown here is derived from an EMBL/GenBank/DDBJ whole genome shotgun (WGS) entry which is preliminary data.</text>
</comment>
<dbReference type="Pfam" id="PF00288">
    <property type="entry name" value="GHMP_kinases_N"/>
    <property type="match status" value="1"/>
</dbReference>
<dbReference type="Proteomes" id="UP000298438">
    <property type="component" value="Unassembled WGS sequence"/>
</dbReference>
<dbReference type="InterPro" id="IPR014721">
    <property type="entry name" value="Ribsml_uS5_D2-typ_fold_subgr"/>
</dbReference>
<dbReference type="Gene3D" id="3.30.230.10">
    <property type="match status" value="1"/>
</dbReference>
<evidence type="ECO:0000259" key="11">
    <source>
        <dbReference type="Pfam" id="PF00288"/>
    </source>
</evidence>
<keyword evidence="2 14" id="KW-0808">Transferase</keyword>
<evidence type="ECO:0000259" key="12">
    <source>
        <dbReference type="Pfam" id="PF08544"/>
    </source>
</evidence>
<dbReference type="InterPro" id="IPR036554">
    <property type="entry name" value="GHMP_kinase_C_sf"/>
</dbReference>
<dbReference type="PRINTS" id="PR00473">
    <property type="entry name" value="GALCTOKINASE"/>
</dbReference>
<organism evidence="14 15">
    <name type="scientific">Zemynaea arenosa</name>
    <dbReference type="NCBI Taxonomy" id="2561931"/>
    <lineage>
        <taxon>Bacteria</taxon>
        <taxon>Pseudomonadati</taxon>
        <taxon>Pseudomonadota</taxon>
        <taxon>Betaproteobacteria</taxon>
        <taxon>Burkholderiales</taxon>
        <taxon>Oxalobacteraceae</taxon>
        <taxon>Telluria group</taxon>
        <taxon>Zemynaea</taxon>
    </lineage>
</organism>
<evidence type="ECO:0000256" key="4">
    <source>
        <dbReference type="ARBA" id="ARBA00022741"/>
    </source>
</evidence>
<dbReference type="PANTHER" id="PTHR10457">
    <property type="entry name" value="MEVALONATE KINASE/GALACTOKINASE"/>
    <property type="match status" value="1"/>
</dbReference>
<dbReference type="FunFam" id="3.30.70.890:FF:000001">
    <property type="entry name" value="Galactokinase"/>
    <property type="match status" value="1"/>
</dbReference>
<evidence type="ECO:0000256" key="1">
    <source>
        <dbReference type="ARBA" id="ARBA00006566"/>
    </source>
</evidence>
<feature type="domain" description="GHMP kinase N-terminal" evidence="11">
    <location>
        <begin position="83"/>
        <end position="168"/>
    </location>
</feature>
<evidence type="ECO:0000256" key="2">
    <source>
        <dbReference type="ARBA" id="ARBA00022679"/>
    </source>
</evidence>
<dbReference type="PIRSF" id="PIRSF000530">
    <property type="entry name" value="Galactokinase"/>
    <property type="match status" value="1"/>
</dbReference>
<feature type="domain" description="GHMP kinase C-terminal" evidence="12">
    <location>
        <begin position="269"/>
        <end position="341"/>
    </location>
</feature>
<dbReference type="InterPro" id="IPR006206">
    <property type="entry name" value="Mevalonate/galactokinase"/>
</dbReference>
<dbReference type="EC" id="2.7.1.6" evidence="10"/>
<keyword evidence="8" id="KW-0299">Galactose metabolism</keyword>
<keyword evidence="15" id="KW-1185">Reference proteome</keyword>
<evidence type="ECO:0000256" key="9">
    <source>
        <dbReference type="ARBA" id="ARBA00023277"/>
    </source>
</evidence>
<evidence type="ECO:0000256" key="6">
    <source>
        <dbReference type="ARBA" id="ARBA00022840"/>
    </source>
</evidence>
<dbReference type="InterPro" id="IPR000705">
    <property type="entry name" value="Galactokinase"/>
</dbReference>
<evidence type="ECO:0000256" key="5">
    <source>
        <dbReference type="ARBA" id="ARBA00022777"/>
    </source>
</evidence>
<evidence type="ECO:0000313" key="14">
    <source>
        <dbReference type="EMBL" id="TFW16969.1"/>
    </source>
</evidence>
<dbReference type="InterPro" id="IPR019539">
    <property type="entry name" value="GalKase_N"/>
</dbReference>
<dbReference type="EMBL" id="SPVF01000196">
    <property type="protein sequence ID" value="TFW16969.1"/>
    <property type="molecule type" value="Genomic_DNA"/>
</dbReference>
<comment type="similarity">
    <text evidence="1">Belongs to the GHMP kinase family. GalK subfamily.</text>
</comment>
<evidence type="ECO:0000256" key="8">
    <source>
        <dbReference type="ARBA" id="ARBA00023144"/>
    </source>
</evidence>
<protein>
    <recommendedName>
        <fullName evidence="10">Galactokinase</fullName>
        <ecNumber evidence="10">2.7.1.6</ecNumber>
    </recommendedName>
</protein>
<proteinExistence type="inferred from homology"/>
<dbReference type="GO" id="GO:0005524">
    <property type="term" value="F:ATP binding"/>
    <property type="evidence" value="ECO:0007669"/>
    <property type="project" value="UniProtKB-UniRule"/>
</dbReference>
<keyword evidence="3" id="KW-0479">Metal-binding</keyword>
<evidence type="ECO:0000256" key="10">
    <source>
        <dbReference type="NCBIfam" id="TIGR00131"/>
    </source>
</evidence>
<dbReference type="InterPro" id="IPR013750">
    <property type="entry name" value="GHMP_kinase_C_dom"/>
</dbReference>
<dbReference type="GO" id="GO:0004335">
    <property type="term" value="F:galactokinase activity"/>
    <property type="evidence" value="ECO:0007669"/>
    <property type="project" value="UniProtKB-UniRule"/>
</dbReference>
<dbReference type="Pfam" id="PF08544">
    <property type="entry name" value="GHMP_kinases_C"/>
    <property type="match status" value="1"/>
</dbReference>
<keyword evidence="5 14" id="KW-0418">Kinase</keyword>
<dbReference type="GO" id="GO:0005829">
    <property type="term" value="C:cytosol"/>
    <property type="evidence" value="ECO:0007669"/>
    <property type="project" value="TreeGrafter"/>
</dbReference>
<dbReference type="PRINTS" id="PR00959">
    <property type="entry name" value="MEVGALKINASE"/>
</dbReference>
<dbReference type="OrthoDB" id="250531at2"/>
<keyword evidence="9" id="KW-0119">Carbohydrate metabolism</keyword>
<dbReference type="InterPro" id="IPR006204">
    <property type="entry name" value="GHMP_kinase_N_dom"/>
</dbReference>
<dbReference type="RefSeq" id="WP_135208085.1">
    <property type="nucleotide sequence ID" value="NZ_SPVF01000196.1"/>
</dbReference>
<evidence type="ECO:0000256" key="3">
    <source>
        <dbReference type="ARBA" id="ARBA00022723"/>
    </source>
</evidence>
<dbReference type="InterPro" id="IPR020568">
    <property type="entry name" value="Ribosomal_Su5_D2-typ_SF"/>
</dbReference>
<gene>
    <name evidence="14" type="primary">galK</name>
    <name evidence="14" type="ORF">E4L96_15275</name>
</gene>
<dbReference type="AlphaFoldDB" id="A0A4Y9SBG7"/>
<name>A0A4Y9SBG7_9BURK</name>
<dbReference type="InterPro" id="IPR006203">
    <property type="entry name" value="GHMP_knse_ATP-bd_CS"/>
</dbReference>
<evidence type="ECO:0000256" key="7">
    <source>
        <dbReference type="ARBA" id="ARBA00022842"/>
    </source>
</evidence>
<keyword evidence="6" id="KW-0067">ATP-binding</keyword>
<dbReference type="GO" id="GO:0006012">
    <property type="term" value="P:galactose metabolic process"/>
    <property type="evidence" value="ECO:0007669"/>
    <property type="project" value="UniProtKB-UniRule"/>
</dbReference>
<dbReference type="Gene3D" id="3.30.70.890">
    <property type="entry name" value="GHMP kinase, C-terminal domain"/>
    <property type="match status" value="1"/>
</dbReference>
<dbReference type="NCBIfam" id="TIGR00131">
    <property type="entry name" value="gal_kin"/>
    <property type="match status" value="1"/>
</dbReference>
<dbReference type="SUPFAM" id="SSF54211">
    <property type="entry name" value="Ribosomal protein S5 domain 2-like"/>
    <property type="match status" value="1"/>
</dbReference>
<evidence type="ECO:0000259" key="13">
    <source>
        <dbReference type="Pfam" id="PF10509"/>
    </source>
</evidence>
<dbReference type="SUPFAM" id="SSF55060">
    <property type="entry name" value="GHMP Kinase, C-terminal domain"/>
    <property type="match status" value="1"/>
</dbReference>
<feature type="domain" description="Galactokinase N-terminal" evidence="13">
    <location>
        <begin position="5"/>
        <end position="51"/>
    </location>
</feature>
<dbReference type="PANTHER" id="PTHR10457:SF7">
    <property type="entry name" value="GALACTOKINASE-RELATED"/>
    <property type="match status" value="1"/>
</dbReference>
<keyword evidence="4" id="KW-0547">Nucleotide-binding</keyword>
<accession>A0A4Y9SBG7</accession>
<keyword evidence="7" id="KW-0460">Magnesium</keyword>
<sequence>MISLEQFFDGAPAVHASAPGRVNLLGEHTDYNDGFMLPVATPQRTTVAIAPSGDDHFHFYADVLDETVTFQRQHHAPQGFGSYIEGCIRLMEEHKVEVPPLRVYTHTTLPVGSGLSSSAALEVAMLRALRELTGAQVDDVLLAQMAQQAEIRYAKVQCGIMDQMASSLADEEHMLFIDARSLEHRVLPLPPGAEIIVMDTGVPRKLAGSKYNERRSECNEAARLLGVQALRDVTDPDAVEKLPSPLRERARHVVRENLRVLEATRGVSAQRFGELMNESHFSLRDDYQVSIEELDVITARLREQDGVYGARLTGAGFGGACVALCEKGRAQAAAQAALERYNAGHRKGRVLIPELSHK</sequence>
<dbReference type="GO" id="GO:0046872">
    <property type="term" value="F:metal ion binding"/>
    <property type="evidence" value="ECO:0007669"/>
    <property type="project" value="UniProtKB-KW"/>
</dbReference>
<reference evidence="14 15" key="1">
    <citation type="submission" date="2019-03" db="EMBL/GenBank/DDBJ databases">
        <title>Draft Genome Sequence of Massilia arenosa sp. nov., a Novel Massilia Species Isolated from a Sandy-loam Maize Soil.</title>
        <authorList>
            <person name="Raths R."/>
            <person name="Peta V."/>
            <person name="Bucking H."/>
        </authorList>
    </citation>
    <scope>NUCLEOTIDE SEQUENCE [LARGE SCALE GENOMIC DNA]</scope>
    <source>
        <strain evidence="14 15">MC02</strain>
    </source>
</reference>
<evidence type="ECO:0000313" key="15">
    <source>
        <dbReference type="Proteomes" id="UP000298438"/>
    </source>
</evidence>
<dbReference type="PROSITE" id="PS00627">
    <property type="entry name" value="GHMP_KINASES_ATP"/>
    <property type="match status" value="1"/>
</dbReference>
<dbReference type="Pfam" id="PF10509">
    <property type="entry name" value="GalKase_gal_bdg"/>
    <property type="match status" value="1"/>
</dbReference>